<dbReference type="InterPro" id="IPR001138">
    <property type="entry name" value="Zn2Cys6_DnaBD"/>
</dbReference>
<proteinExistence type="predicted"/>
<evidence type="ECO:0008006" key="5">
    <source>
        <dbReference type="Google" id="ProtNLM"/>
    </source>
</evidence>
<accession>A0A3E2GR95</accession>
<feature type="region of interest" description="Disordered" evidence="2">
    <location>
        <begin position="44"/>
        <end position="67"/>
    </location>
</feature>
<gene>
    <name evidence="3" type="ORF">B7463_g12761</name>
</gene>
<dbReference type="PANTHER" id="PTHR38791:SF13">
    <property type="entry name" value="ZN(2)-C6 FUNGAL-TYPE DOMAIN-CONTAINING PROTEIN"/>
    <property type="match status" value="1"/>
</dbReference>
<evidence type="ECO:0000256" key="2">
    <source>
        <dbReference type="SAM" id="MobiDB-lite"/>
    </source>
</evidence>
<organism evidence="3 4">
    <name type="scientific">Scytalidium lignicola</name>
    <name type="common">Hyphomycete</name>
    <dbReference type="NCBI Taxonomy" id="5539"/>
    <lineage>
        <taxon>Eukaryota</taxon>
        <taxon>Fungi</taxon>
        <taxon>Dikarya</taxon>
        <taxon>Ascomycota</taxon>
        <taxon>Pezizomycotina</taxon>
        <taxon>Leotiomycetes</taxon>
        <taxon>Leotiomycetes incertae sedis</taxon>
        <taxon>Scytalidium</taxon>
    </lineage>
</organism>
<keyword evidence="1" id="KW-0539">Nucleus</keyword>
<dbReference type="GO" id="GO:0000981">
    <property type="term" value="F:DNA-binding transcription factor activity, RNA polymerase II-specific"/>
    <property type="evidence" value="ECO:0007669"/>
    <property type="project" value="InterPro"/>
</dbReference>
<feature type="non-terminal residue" evidence="3">
    <location>
        <position position="1"/>
    </location>
</feature>
<dbReference type="PANTHER" id="PTHR38791">
    <property type="entry name" value="ZN(II)2CYS6 TRANSCRIPTION FACTOR (EUROFUNG)-RELATED-RELATED"/>
    <property type="match status" value="1"/>
</dbReference>
<comment type="caution">
    <text evidence="3">The sequence shown here is derived from an EMBL/GenBank/DDBJ whole genome shotgun (WGS) entry which is preliminary data.</text>
</comment>
<dbReference type="Pfam" id="PF11951">
    <property type="entry name" value="Fungal_trans_2"/>
    <property type="match status" value="1"/>
</dbReference>
<reference evidence="3 4" key="1">
    <citation type="submission" date="2018-05" db="EMBL/GenBank/DDBJ databases">
        <title>Draft genome sequence of Scytalidium lignicola DSM 105466, a ubiquitous saprotrophic fungus.</title>
        <authorList>
            <person name="Buettner E."/>
            <person name="Gebauer A.M."/>
            <person name="Hofrichter M."/>
            <person name="Liers C."/>
            <person name="Kellner H."/>
        </authorList>
    </citation>
    <scope>NUCLEOTIDE SEQUENCE [LARGE SCALE GENOMIC DNA]</scope>
    <source>
        <strain evidence="3 4">DSM 105466</strain>
    </source>
</reference>
<evidence type="ECO:0000256" key="1">
    <source>
        <dbReference type="ARBA" id="ARBA00023242"/>
    </source>
</evidence>
<sequence length="693" mass="76631">CLFVDAINEEESVEEDDRLQPRCSGISGASPLWHVWADSKAGRAPGSAVIPTPRRAPAPLHNSPSDEVVGSSAQANVNLFCLTMCVYGKVPVYTCDETKPTCLQCQKSRRQCPGYKDDFDLVFRNETQATERRARRAVVVKKVNSRALEPAQDQDLLTSSTHVKQEYDDVSTDELALQARELMASFVTGTVAVPVEQQAPCYFLANFVLMPKENSPGGYFDFLIPMIKTERPDSVIFTAFEAVAMASLVNRPNTKASGLIHLAFTKYAQALRLTNLALQNQAQQKEDATLAAVLLLGLFESIASERGNVLAWGAHVDGAVQLVKLRGKKQLRTKVGNSLFNTVRNQMIVSCMAASKQPALGIDWWISDDIKDENAKFVAMMSIRVAELRTGVNHILAASPRTPANIEKVLAVMRQAQAMEQEFQDWHDSLPDAWRPKTVAWIENIPDGDLVNAELCPGRVDMFDDFFIAYVWNHARTARIFLSGMVIRCTAWVCAPVDYRTTPEYATAARVGIDIVTDIIASAPYFLGWRVDKDGNLKHAGLGGFACGDDEDASPRSLGGYFCQWGLLSVAGSDFTTDAQRIWAKGRLRYIGDNLGMNQSGMLSNLELRLPSMIVRRDQMTNAFQDQKLVSKLSAIHIGSHISHPPTPGTPASAQQRQAQKELWEKERKKIIQNASNNQGETVERVMAGYFAL</sequence>
<dbReference type="OMA" id="TIMSTDD"/>
<evidence type="ECO:0000313" key="3">
    <source>
        <dbReference type="EMBL" id="RFU23577.1"/>
    </source>
</evidence>
<dbReference type="Proteomes" id="UP000258309">
    <property type="component" value="Unassembled WGS sequence"/>
</dbReference>
<dbReference type="InterPro" id="IPR053175">
    <property type="entry name" value="DHMBA_Reg_Transcription_Factor"/>
</dbReference>
<protein>
    <recommendedName>
        <fullName evidence="5">Zn(2)-C6 fungal-type domain-containing protein</fullName>
    </recommendedName>
</protein>
<dbReference type="InterPro" id="IPR021858">
    <property type="entry name" value="Fun_TF"/>
</dbReference>
<keyword evidence="4" id="KW-1185">Reference proteome</keyword>
<dbReference type="STRING" id="5539.A0A3E2GR95"/>
<dbReference type="AlphaFoldDB" id="A0A3E2GR95"/>
<feature type="region of interest" description="Disordered" evidence="2">
    <location>
        <begin position="640"/>
        <end position="661"/>
    </location>
</feature>
<evidence type="ECO:0000313" key="4">
    <source>
        <dbReference type="Proteomes" id="UP000258309"/>
    </source>
</evidence>
<dbReference type="CDD" id="cd00067">
    <property type="entry name" value="GAL4"/>
    <property type="match status" value="1"/>
</dbReference>
<name>A0A3E2GR95_SCYLI</name>
<dbReference type="EMBL" id="NCSJ02000756">
    <property type="protein sequence ID" value="RFU23577.1"/>
    <property type="molecule type" value="Genomic_DNA"/>
</dbReference>
<feature type="non-terminal residue" evidence="3">
    <location>
        <position position="693"/>
    </location>
</feature>
<dbReference type="GO" id="GO:0008270">
    <property type="term" value="F:zinc ion binding"/>
    <property type="evidence" value="ECO:0007669"/>
    <property type="project" value="InterPro"/>
</dbReference>
<dbReference type="OrthoDB" id="4314040at2759"/>